<dbReference type="PATRIC" id="fig|476652.3.peg.1767"/>
<evidence type="ECO:0000313" key="2">
    <source>
        <dbReference type="EMBL" id="KLU66311.1"/>
    </source>
</evidence>
<dbReference type="RefSeq" id="WP_053006338.1">
    <property type="nucleotide sequence ID" value="NZ_LDZY01000005.1"/>
</dbReference>
<keyword evidence="3" id="KW-1185">Reference proteome</keyword>
<name>A0A0J1INR3_9FIRM</name>
<dbReference type="STRING" id="476652.DEAC_c17100"/>
<dbReference type="InterPro" id="IPR012106">
    <property type="entry name" value="Phage_Mu_Gp1"/>
</dbReference>
<accession>A0A0J1INR3</accession>
<dbReference type="Proteomes" id="UP000036356">
    <property type="component" value="Unassembled WGS sequence"/>
</dbReference>
<dbReference type="EMBL" id="LDZY01000005">
    <property type="protein sequence ID" value="KLU66311.1"/>
    <property type="molecule type" value="Genomic_DNA"/>
</dbReference>
<feature type="region of interest" description="Disordered" evidence="1">
    <location>
        <begin position="13"/>
        <end position="49"/>
    </location>
</feature>
<dbReference type="Pfam" id="PF10123">
    <property type="entry name" value="Mu-like_Pro"/>
    <property type="match status" value="1"/>
</dbReference>
<protein>
    <recommendedName>
        <fullName evidence="4">Mu-like prophage I protein</fullName>
    </recommendedName>
</protein>
<evidence type="ECO:0000256" key="1">
    <source>
        <dbReference type="SAM" id="MobiDB-lite"/>
    </source>
</evidence>
<gene>
    <name evidence="2" type="ORF">DEAC_c17100</name>
</gene>
<evidence type="ECO:0000313" key="3">
    <source>
        <dbReference type="Proteomes" id="UP000036356"/>
    </source>
</evidence>
<dbReference type="AlphaFoldDB" id="A0A0J1INR3"/>
<reference evidence="2 3" key="1">
    <citation type="submission" date="2015-06" db="EMBL/GenBank/DDBJ databases">
        <title>Draft genome of the moderately acidophilic sulfate reducer Candidatus Desulfosporosinus acididurans strain M1.</title>
        <authorList>
            <person name="Poehlein A."/>
            <person name="Petzsch P."/>
            <person name="Johnson B.D."/>
            <person name="Schloemann M."/>
            <person name="Daniel R."/>
            <person name="Muehling M."/>
        </authorList>
    </citation>
    <scope>NUCLEOTIDE SEQUENCE [LARGE SCALE GENOMIC DNA]</scope>
    <source>
        <strain evidence="2 3">M1</strain>
    </source>
</reference>
<evidence type="ECO:0008006" key="4">
    <source>
        <dbReference type="Google" id="ProtNLM"/>
    </source>
</evidence>
<proteinExistence type="predicted"/>
<organism evidence="2 3">
    <name type="scientific">Desulfosporosinus acididurans</name>
    <dbReference type="NCBI Taxonomy" id="476652"/>
    <lineage>
        <taxon>Bacteria</taxon>
        <taxon>Bacillati</taxon>
        <taxon>Bacillota</taxon>
        <taxon>Clostridia</taxon>
        <taxon>Eubacteriales</taxon>
        <taxon>Desulfitobacteriaceae</taxon>
        <taxon>Desulfosporosinus</taxon>
    </lineage>
</organism>
<comment type="caution">
    <text evidence="2">The sequence shown here is derived from an EMBL/GenBank/DDBJ whole genome shotgun (WGS) entry which is preliminary data.</text>
</comment>
<sequence length="439" mass="48689">MLWSKEYVDKLPDSSFAHISPGGKKDSEGKTTPRSLRHLPYKDSDGKPNEAHVKDALARLDQTQIPASAKEEAFGKLKGAAKELGVGVDTTRKFSDMRPMKIPVGRIGEWKHPKYGVLKMSQQTFDDMVRNFKDKTIGRDPFVRIGHNKGTGDTWGDVPSEGWIQDLQQEGDVLYALADPTNPQVVEAVRNGRFKYASPEYEENYQSKEDGSFKGAVLLALALTNEPFLTHLPEARALADPPDTFYLDYEEVKPKMGEEMKDLLDQQKETNGFLRKLADFFTGKKPEDVTPPAGGIPAAATPPTQTAEQVKLAEMQFQLATTQFQLRTAEVERRLAEYTAKGIPPAVLEQYRLILLSDNGEKVIKLADEKGAEKTVSVSEQIYASLDAFPEASRIKLSQVGEQTTPPPADSPEAVKKLADETMTELGYSVDEKGHYKLA</sequence>
<feature type="compositionally biased region" description="Basic and acidic residues" evidence="1">
    <location>
        <begin position="40"/>
        <end position="49"/>
    </location>
</feature>